<evidence type="ECO:0000313" key="3">
    <source>
        <dbReference type="Proteomes" id="UP000311382"/>
    </source>
</evidence>
<evidence type="ECO:0000256" key="1">
    <source>
        <dbReference type="SAM" id="Phobius"/>
    </source>
</evidence>
<accession>A0A5C5FV62</accession>
<protein>
    <submittedName>
        <fullName evidence="2">Uncharacterized protein</fullName>
    </submittedName>
</protein>
<sequence>MANLFDALMDIVRGLFRGQIALAEAAISLVRTVVGEGFHVVEGVVHFVFSNILVLGFLGAALVGWSMYQQPAAQGRVGTTSGAGRKKIA</sequence>
<comment type="caution">
    <text evidence="2">The sequence shown here is derived from an EMBL/GenBank/DDBJ whole genome shotgun (WGS) entry which is preliminary data.</text>
</comment>
<keyword evidence="3" id="KW-1185">Reference proteome</keyword>
<dbReference type="Proteomes" id="UP000311382">
    <property type="component" value="Unassembled WGS sequence"/>
</dbReference>
<dbReference type="AlphaFoldDB" id="A0A5C5FV62"/>
<gene>
    <name evidence="2" type="ORF">DMC30DRAFT_417465</name>
</gene>
<name>A0A5C5FV62_9BASI</name>
<proteinExistence type="predicted"/>
<evidence type="ECO:0000313" key="2">
    <source>
        <dbReference type="EMBL" id="TNY19914.1"/>
    </source>
</evidence>
<keyword evidence="1" id="KW-0812">Transmembrane</keyword>
<organism evidence="2 3">
    <name type="scientific">Rhodotorula diobovata</name>
    <dbReference type="NCBI Taxonomy" id="5288"/>
    <lineage>
        <taxon>Eukaryota</taxon>
        <taxon>Fungi</taxon>
        <taxon>Dikarya</taxon>
        <taxon>Basidiomycota</taxon>
        <taxon>Pucciniomycotina</taxon>
        <taxon>Microbotryomycetes</taxon>
        <taxon>Sporidiobolales</taxon>
        <taxon>Sporidiobolaceae</taxon>
        <taxon>Rhodotorula</taxon>
    </lineage>
</organism>
<feature type="transmembrane region" description="Helical" evidence="1">
    <location>
        <begin position="44"/>
        <end position="68"/>
    </location>
</feature>
<keyword evidence="1" id="KW-1133">Transmembrane helix</keyword>
<dbReference type="EMBL" id="SOZI01000081">
    <property type="protein sequence ID" value="TNY19914.1"/>
    <property type="molecule type" value="Genomic_DNA"/>
</dbReference>
<keyword evidence="1" id="KW-0472">Membrane</keyword>
<reference evidence="2 3" key="1">
    <citation type="submission" date="2019-03" db="EMBL/GenBank/DDBJ databases">
        <title>Rhodosporidium diobovatum UCD-FST 08-225 genome sequencing, assembly, and annotation.</title>
        <authorList>
            <person name="Fakankun I.U."/>
            <person name="Fristensky B."/>
            <person name="Levin D.B."/>
        </authorList>
    </citation>
    <scope>NUCLEOTIDE SEQUENCE [LARGE SCALE GENOMIC DNA]</scope>
    <source>
        <strain evidence="2 3">UCD-FST 08-225</strain>
    </source>
</reference>